<dbReference type="OrthoDB" id="8536716at2"/>
<proteinExistence type="predicted"/>
<protein>
    <recommendedName>
        <fullName evidence="4">DUF3307 domain-containing protein</fullName>
    </recommendedName>
</protein>
<reference evidence="2 3" key="1">
    <citation type="submission" date="2016-11" db="EMBL/GenBank/DDBJ databases">
        <authorList>
            <person name="Jaros S."/>
            <person name="Januszkiewicz K."/>
            <person name="Wedrychowicz H."/>
        </authorList>
    </citation>
    <scope>NUCLEOTIDE SEQUENCE [LARGE SCALE GENOMIC DNA]</scope>
    <source>
        <strain evidence="2 3">CGMCC 1.12145</strain>
    </source>
</reference>
<evidence type="ECO:0000313" key="3">
    <source>
        <dbReference type="Proteomes" id="UP000182248"/>
    </source>
</evidence>
<keyword evidence="3" id="KW-1185">Reference proteome</keyword>
<dbReference type="EMBL" id="FPJE01000012">
    <property type="protein sequence ID" value="SFW57186.1"/>
    <property type="molecule type" value="Genomic_DNA"/>
</dbReference>
<gene>
    <name evidence="2" type="ORF">SAMN02927921_02419</name>
</gene>
<dbReference type="STRING" id="1150368.SAMN02927921_02419"/>
<evidence type="ECO:0008006" key="4">
    <source>
        <dbReference type="Google" id="ProtNLM"/>
    </source>
</evidence>
<name>A0A1K1QB58_9FLAO</name>
<accession>A0A1K1QB58</accession>
<organism evidence="2 3">
    <name type="scientific">Sinomicrobium oceani</name>
    <dbReference type="NCBI Taxonomy" id="1150368"/>
    <lineage>
        <taxon>Bacteria</taxon>
        <taxon>Pseudomonadati</taxon>
        <taxon>Bacteroidota</taxon>
        <taxon>Flavobacteriia</taxon>
        <taxon>Flavobacteriales</taxon>
        <taxon>Flavobacteriaceae</taxon>
        <taxon>Sinomicrobium</taxon>
    </lineage>
</organism>
<keyword evidence="1" id="KW-0812">Transmembrane</keyword>
<keyword evidence="1" id="KW-0472">Membrane</keyword>
<keyword evidence="1" id="KW-1133">Transmembrane helix</keyword>
<dbReference type="Proteomes" id="UP000182248">
    <property type="component" value="Unassembled WGS sequence"/>
</dbReference>
<dbReference type="RefSeq" id="WP_072317630.1">
    <property type="nucleotide sequence ID" value="NZ_FPJE01000012.1"/>
</dbReference>
<evidence type="ECO:0000313" key="2">
    <source>
        <dbReference type="EMBL" id="SFW57186.1"/>
    </source>
</evidence>
<dbReference type="InterPro" id="IPR021737">
    <property type="entry name" value="Phage_phiKZ_Orf197"/>
</dbReference>
<feature type="transmembrane region" description="Helical" evidence="1">
    <location>
        <begin position="120"/>
        <end position="144"/>
    </location>
</feature>
<dbReference type="Pfam" id="PF11750">
    <property type="entry name" value="DUF3307"/>
    <property type="match status" value="1"/>
</dbReference>
<feature type="transmembrane region" description="Helical" evidence="1">
    <location>
        <begin position="209"/>
        <end position="231"/>
    </location>
</feature>
<feature type="transmembrane region" description="Helical" evidence="1">
    <location>
        <begin position="44"/>
        <end position="74"/>
    </location>
</feature>
<feature type="transmembrane region" description="Helical" evidence="1">
    <location>
        <begin position="165"/>
        <end position="189"/>
    </location>
</feature>
<feature type="transmembrane region" description="Helical" evidence="1">
    <location>
        <begin position="86"/>
        <end position="108"/>
    </location>
</feature>
<evidence type="ECO:0000256" key="1">
    <source>
        <dbReference type="SAM" id="Phobius"/>
    </source>
</evidence>
<dbReference type="AlphaFoldDB" id="A0A1K1QB58"/>
<sequence>MVLLLKLLLAHLIGDFILQSDRWVKEKEEKKLASGKLYIHALLHALLTFLFLWDITFWYIPVIIGITHFFIDAAKLLLQRPGNKRFLFFADQLLHLLVIFIMWCLMLGAPPAFSWSAKQLLLLTGALFLTFPTSIIIKVIISVYTPKTEMEKDDSLENAGKYIGILERLLVFVFIVSGHWEGVGFLIAAKSIFRFSDLTQAKDRKLTEYILIGTLLSFGTAILSAIVCLSLL</sequence>